<protein>
    <submittedName>
        <fullName evidence="1">Uncharacterized protein</fullName>
    </submittedName>
</protein>
<dbReference type="AlphaFoldDB" id="A0A1T3NIR3"/>
<gene>
    <name evidence="1" type="ORF">B4N89_45165</name>
</gene>
<name>A0A1T3NIR3_9ACTN</name>
<sequence>MDAESLATKFERSPDLVRTEAGCYFVAGDMGETVYVPISDDACKAILSERRGRLRAAHQRADAVHRILATAGITMAAYPTSGIAVTVGSCQANVYWWYADSTQRDDPLFRRKHVAAELERCVAALRDHGWTLGPGDRSGMHPVRRL</sequence>
<dbReference type="EMBL" id="MWQN01000005">
    <property type="protein sequence ID" value="OPC76682.1"/>
    <property type="molecule type" value="Genomic_DNA"/>
</dbReference>
<evidence type="ECO:0000313" key="1">
    <source>
        <dbReference type="EMBL" id="OPC76682.1"/>
    </source>
</evidence>
<dbReference type="RefSeq" id="WP_078982527.1">
    <property type="nucleotide sequence ID" value="NZ_MWQN01000005.1"/>
</dbReference>
<dbReference type="STRING" id="159449.B4N89_45165"/>
<reference evidence="1 2" key="1">
    <citation type="submission" date="2017-03" db="EMBL/GenBank/DDBJ databases">
        <title>Draft genome sequence of Streptomyces scabrisporus NF3, endophyte isolated from Amphipterygium adstringens.</title>
        <authorList>
            <person name="Vazquez M."/>
            <person name="Ceapa C.D."/>
            <person name="Rodriguez Luna D."/>
            <person name="Sanchez Esquivel S."/>
        </authorList>
    </citation>
    <scope>NUCLEOTIDE SEQUENCE [LARGE SCALE GENOMIC DNA]</scope>
    <source>
        <strain evidence="1 2">NF3</strain>
    </source>
</reference>
<accession>A0A1T3NIR3</accession>
<evidence type="ECO:0000313" key="2">
    <source>
        <dbReference type="Proteomes" id="UP000190037"/>
    </source>
</evidence>
<comment type="caution">
    <text evidence="1">The sequence shown here is derived from an EMBL/GenBank/DDBJ whole genome shotgun (WGS) entry which is preliminary data.</text>
</comment>
<organism evidence="1 2">
    <name type="scientific">Embleya scabrispora</name>
    <dbReference type="NCBI Taxonomy" id="159449"/>
    <lineage>
        <taxon>Bacteria</taxon>
        <taxon>Bacillati</taxon>
        <taxon>Actinomycetota</taxon>
        <taxon>Actinomycetes</taxon>
        <taxon>Kitasatosporales</taxon>
        <taxon>Streptomycetaceae</taxon>
        <taxon>Embleya</taxon>
    </lineage>
</organism>
<keyword evidence="2" id="KW-1185">Reference proteome</keyword>
<dbReference type="Proteomes" id="UP000190037">
    <property type="component" value="Unassembled WGS sequence"/>
</dbReference>
<proteinExistence type="predicted"/>